<accession>A0AAJ6Z7T9</accession>
<organism evidence="2">
    <name type="scientific">Papilio xuthus</name>
    <name type="common">Asian swallowtail butterfly</name>
    <dbReference type="NCBI Taxonomy" id="66420"/>
    <lineage>
        <taxon>Eukaryota</taxon>
        <taxon>Metazoa</taxon>
        <taxon>Ecdysozoa</taxon>
        <taxon>Arthropoda</taxon>
        <taxon>Hexapoda</taxon>
        <taxon>Insecta</taxon>
        <taxon>Pterygota</taxon>
        <taxon>Neoptera</taxon>
        <taxon>Endopterygota</taxon>
        <taxon>Lepidoptera</taxon>
        <taxon>Glossata</taxon>
        <taxon>Ditrysia</taxon>
        <taxon>Papilionoidea</taxon>
        <taxon>Papilionidae</taxon>
        <taxon>Papilioninae</taxon>
        <taxon>Papilio</taxon>
    </lineage>
</organism>
<dbReference type="GO" id="GO:0012507">
    <property type="term" value="C:ER to Golgi transport vesicle membrane"/>
    <property type="evidence" value="ECO:0007669"/>
    <property type="project" value="TreeGrafter"/>
</dbReference>
<dbReference type="GO" id="GO:0070973">
    <property type="term" value="P:protein localization to endoplasmic reticulum exit site"/>
    <property type="evidence" value="ECO:0007669"/>
    <property type="project" value="TreeGrafter"/>
</dbReference>
<dbReference type="PANTHER" id="PTHR13402:SF6">
    <property type="entry name" value="SECRETORY 16, ISOFORM I"/>
    <property type="match status" value="1"/>
</dbReference>
<dbReference type="GO" id="GO:0070971">
    <property type="term" value="C:endoplasmic reticulum exit site"/>
    <property type="evidence" value="ECO:0007669"/>
    <property type="project" value="TreeGrafter"/>
</dbReference>
<feature type="region of interest" description="Disordered" evidence="1">
    <location>
        <begin position="98"/>
        <end position="142"/>
    </location>
</feature>
<dbReference type="AlphaFoldDB" id="A0AAJ6Z7T9"/>
<feature type="region of interest" description="Disordered" evidence="1">
    <location>
        <begin position="1"/>
        <end position="84"/>
    </location>
</feature>
<gene>
    <name evidence="2" type="primary">LOC106117222</name>
</gene>
<dbReference type="GeneID" id="106117222"/>
<protein>
    <submittedName>
        <fullName evidence="2">Protein transport protein Sec16A-like</fullName>
    </submittedName>
</protein>
<reference evidence="2" key="1">
    <citation type="submission" date="2025-08" db="UniProtKB">
        <authorList>
            <consortium name="RefSeq"/>
        </authorList>
    </citation>
    <scope>IDENTIFICATION</scope>
</reference>
<dbReference type="RefSeq" id="XP_013166859.1">
    <property type="nucleotide sequence ID" value="XM_013311405.1"/>
</dbReference>
<feature type="compositionally biased region" description="Low complexity" evidence="1">
    <location>
        <begin position="118"/>
        <end position="132"/>
    </location>
</feature>
<sequence>MPGAAPSRPAPYAHYDEDAPPAADAAAQAQREGGAQSGEQEGKGKEEGGKAEGKGKGKGGWLGGILTKLSLRPPNQMILPDDSNPTIVWDAEHKRWRNLDQDGDDTPRPPPPPPARSAPPAQSAPQSGAPSGAQGGGAPPVANIFKMQKGRHIKKSYVDVFNPSGAATRPLPPAAEVLGAPPPAALAPPTYFVPAPIAAQVLHSLTIVVNFDFPFHKI</sequence>
<feature type="compositionally biased region" description="Pro residues" evidence="1">
    <location>
        <begin position="108"/>
        <end position="117"/>
    </location>
</feature>
<proteinExistence type="predicted"/>
<feature type="compositionally biased region" description="Low complexity" evidence="1">
    <location>
        <begin position="25"/>
        <end position="39"/>
    </location>
</feature>
<feature type="compositionally biased region" description="Basic and acidic residues" evidence="1">
    <location>
        <begin position="40"/>
        <end position="55"/>
    </location>
</feature>
<evidence type="ECO:0000313" key="2">
    <source>
        <dbReference type="RefSeq" id="XP_013166859.1"/>
    </source>
</evidence>
<name>A0AAJ6Z7T9_PAPXU</name>
<evidence type="ECO:0000256" key="1">
    <source>
        <dbReference type="SAM" id="MobiDB-lite"/>
    </source>
</evidence>
<dbReference type="PANTHER" id="PTHR13402">
    <property type="entry name" value="RGPR-RELATED"/>
    <property type="match status" value="1"/>
</dbReference>
<dbReference type="GO" id="GO:0007030">
    <property type="term" value="P:Golgi organization"/>
    <property type="evidence" value="ECO:0007669"/>
    <property type="project" value="TreeGrafter"/>
</dbReference>
<dbReference type="KEGG" id="pxu:106117222"/>
<dbReference type="Proteomes" id="UP000694872">
    <property type="component" value="Unplaced"/>
</dbReference>